<keyword evidence="7 18" id="KW-0808">Transferase</keyword>
<dbReference type="PIRSF" id="PIRSF000497">
    <property type="entry name" value="MAT"/>
    <property type="match status" value="1"/>
</dbReference>
<dbReference type="KEGG" id="pml:ATP_00296"/>
<evidence type="ECO:0000256" key="2">
    <source>
        <dbReference type="ARBA" id="ARBA00001958"/>
    </source>
</evidence>
<dbReference type="Pfam" id="PF00438">
    <property type="entry name" value="S-AdoMet_synt_N"/>
    <property type="match status" value="1"/>
</dbReference>
<keyword evidence="11" id="KW-0460">Magnesium</keyword>
<dbReference type="FunFam" id="3.30.300.10:FF:000003">
    <property type="entry name" value="S-adenosylmethionine synthase"/>
    <property type="match status" value="1"/>
</dbReference>
<dbReference type="STRING" id="37692.ATP_00296"/>
<dbReference type="PANTHER" id="PTHR11964">
    <property type="entry name" value="S-ADENOSYLMETHIONINE SYNTHETASE"/>
    <property type="match status" value="1"/>
</dbReference>
<dbReference type="InterPro" id="IPR022631">
    <property type="entry name" value="ADOMET_SYNTHASE_CS"/>
</dbReference>
<evidence type="ECO:0000256" key="13">
    <source>
        <dbReference type="NCBIfam" id="TIGR01034"/>
    </source>
</evidence>
<dbReference type="CDD" id="cd18079">
    <property type="entry name" value="S-AdoMet_synt"/>
    <property type="match status" value="1"/>
</dbReference>
<comment type="cofactor">
    <cofactor evidence="2">
        <name>K(+)</name>
        <dbReference type="ChEBI" id="CHEBI:29103"/>
    </cofactor>
</comment>
<dbReference type="UniPathway" id="UPA00315">
    <property type="reaction ID" value="UER00080"/>
</dbReference>
<keyword evidence="10" id="KW-0067">ATP-binding</keyword>
<dbReference type="InterPro" id="IPR022629">
    <property type="entry name" value="S-AdoMet_synt_central"/>
</dbReference>
<accession>B3QZU6</accession>
<dbReference type="GO" id="GO:0006556">
    <property type="term" value="P:S-adenosylmethionine biosynthetic process"/>
    <property type="evidence" value="ECO:0007669"/>
    <property type="project" value="UniProtKB-UniRule"/>
</dbReference>
<evidence type="ECO:0000256" key="14">
    <source>
        <dbReference type="RuleBase" id="RU004462"/>
    </source>
</evidence>
<dbReference type="InterPro" id="IPR022636">
    <property type="entry name" value="S-AdoMet_synthetase_sfam"/>
</dbReference>
<feature type="domain" description="S-adenosylmethionine synthetase N-terminal" evidence="15">
    <location>
        <begin position="3"/>
        <end position="98"/>
    </location>
</feature>
<dbReference type="Pfam" id="PF02773">
    <property type="entry name" value="S-AdoMet_synt_C"/>
    <property type="match status" value="1"/>
</dbReference>
<protein>
    <recommendedName>
        <fullName evidence="5 13">Methionine adenosyltransferase</fullName>
        <ecNumber evidence="5 13">2.5.1.6</ecNumber>
    </recommendedName>
</protein>
<evidence type="ECO:0000256" key="9">
    <source>
        <dbReference type="ARBA" id="ARBA00022741"/>
    </source>
</evidence>
<evidence type="ECO:0000256" key="8">
    <source>
        <dbReference type="ARBA" id="ARBA00022723"/>
    </source>
</evidence>
<keyword evidence="9" id="KW-0547">Nucleotide-binding</keyword>
<dbReference type="InterPro" id="IPR022630">
    <property type="entry name" value="S-AdoMet_synt_C"/>
</dbReference>
<evidence type="ECO:0000259" key="17">
    <source>
        <dbReference type="Pfam" id="PF02773"/>
    </source>
</evidence>
<evidence type="ECO:0000256" key="3">
    <source>
        <dbReference type="ARBA" id="ARBA00005224"/>
    </source>
</evidence>
<dbReference type="Gene3D" id="3.30.300.10">
    <property type="match status" value="3"/>
</dbReference>
<dbReference type="AlphaFoldDB" id="B3QZU6"/>
<keyword evidence="6" id="KW-0554">One-carbon metabolism</keyword>
<dbReference type="GO" id="GO:0046872">
    <property type="term" value="F:metal ion binding"/>
    <property type="evidence" value="ECO:0007669"/>
    <property type="project" value="UniProtKB-KW"/>
</dbReference>
<evidence type="ECO:0000313" key="19">
    <source>
        <dbReference type="Proteomes" id="UP000002020"/>
    </source>
</evidence>
<evidence type="ECO:0000259" key="16">
    <source>
        <dbReference type="Pfam" id="PF02772"/>
    </source>
</evidence>
<evidence type="ECO:0000256" key="1">
    <source>
        <dbReference type="ARBA" id="ARBA00001946"/>
    </source>
</evidence>
<feature type="domain" description="S-adenosylmethionine synthetase C-terminal" evidence="17">
    <location>
        <begin position="228"/>
        <end position="366"/>
    </location>
</feature>
<dbReference type="PROSITE" id="PS00377">
    <property type="entry name" value="ADOMET_SYNTHASE_2"/>
    <property type="match status" value="1"/>
</dbReference>
<dbReference type="Proteomes" id="UP000002020">
    <property type="component" value="Chromosome"/>
</dbReference>
<evidence type="ECO:0000256" key="4">
    <source>
        <dbReference type="ARBA" id="ARBA00009685"/>
    </source>
</evidence>
<evidence type="ECO:0000313" key="18">
    <source>
        <dbReference type="EMBL" id="CAP18483.1"/>
    </source>
</evidence>
<dbReference type="GO" id="GO:0006730">
    <property type="term" value="P:one-carbon metabolic process"/>
    <property type="evidence" value="ECO:0007669"/>
    <property type="project" value="UniProtKB-KW"/>
</dbReference>
<dbReference type="GO" id="GO:0004478">
    <property type="term" value="F:methionine adenosyltransferase activity"/>
    <property type="evidence" value="ECO:0007669"/>
    <property type="project" value="UniProtKB-UniRule"/>
</dbReference>
<comment type="similarity">
    <text evidence="4 14">Belongs to the AdoMet synthase family.</text>
</comment>
<proteinExistence type="inferred from homology"/>
<comment type="cofactor">
    <cofactor evidence="1">
        <name>Mg(2+)</name>
        <dbReference type="ChEBI" id="CHEBI:18420"/>
    </cofactor>
</comment>
<sequence length="377" mass="42552">MQKFTSESVTKGHPDKVADQISDALLDAFLEQKKDARVAIETIVTAKTVFILGEVEPNIFIDYNNIIKKIVRSIGYDRREENFSYQDLKIINKIHSQSKEISLVVDKNVPGDQGLMFGYATNETLSFLPLGFDLSKKLSLRLTEVRENKILPFLRPDGKTQITMVYDFNNNPLYIDSIVISSQHEANIDRKILVDAIKKEVIMPVIDNNFINSKTNYYINPAGSFINGGPNADTGLTGRKIIVDTYGGYSRHGGGSFSGKDSSKVDRSASYMARYLAKNIVASGICDICEIQISYAIGIENPMGIYINTFNTNKVSEKLILQTIKNNFDLRLKGIIQKLDLQNPIYQQTASEGHFGNYKHNFSWEKIDKKNIFEKLF</sequence>
<evidence type="ECO:0000259" key="15">
    <source>
        <dbReference type="Pfam" id="PF00438"/>
    </source>
</evidence>
<feature type="domain" description="S-adenosylmethionine synthetase central" evidence="16">
    <location>
        <begin position="111"/>
        <end position="225"/>
    </location>
</feature>
<dbReference type="NCBIfam" id="TIGR01034">
    <property type="entry name" value="metK"/>
    <property type="match status" value="1"/>
</dbReference>
<dbReference type="InterPro" id="IPR002133">
    <property type="entry name" value="S-AdoMet_synthetase"/>
</dbReference>
<organism evidence="19">
    <name type="scientific">Phytoplasma mali (strain AT)</name>
    <dbReference type="NCBI Taxonomy" id="482235"/>
    <lineage>
        <taxon>Bacteria</taxon>
        <taxon>Bacillati</taxon>
        <taxon>Mycoplasmatota</taxon>
        <taxon>Mollicutes</taxon>
        <taxon>Acholeplasmatales</taxon>
        <taxon>Acholeplasmataceae</taxon>
        <taxon>Candidatus Phytoplasma</taxon>
        <taxon>16SrX (Apple proliferation group)</taxon>
    </lineage>
</organism>
<reference evidence="18 19" key="1">
    <citation type="journal article" date="2008" name="BMC Genomics">
        <title>The linear chromosome of the plant-pathogenic mycoplasma 'Candidatus Phytoplasma mali'.</title>
        <authorList>
            <person name="Kube M."/>
            <person name="Schneider B."/>
            <person name="Kuhl H."/>
            <person name="Dandekar T."/>
            <person name="Heitmann K."/>
            <person name="Migdoll A.M."/>
            <person name="Reinhardt R."/>
            <person name="Seemueller E."/>
        </authorList>
    </citation>
    <scope>NUCLEOTIDE SEQUENCE [LARGE SCALE GENOMIC DNA]</scope>
    <source>
        <strain evidence="18 19">AT</strain>
    </source>
</reference>
<dbReference type="Pfam" id="PF02772">
    <property type="entry name" value="S-AdoMet_synt_M"/>
    <property type="match status" value="1"/>
</dbReference>
<dbReference type="GO" id="GO:0005524">
    <property type="term" value="F:ATP binding"/>
    <property type="evidence" value="ECO:0007669"/>
    <property type="project" value="UniProtKB-KW"/>
</dbReference>
<dbReference type="eggNOG" id="COG0192">
    <property type="taxonomic scope" value="Bacteria"/>
</dbReference>
<keyword evidence="19" id="KW-1185">Reference proteome</keyword>
<dbReference type="EC" id="2.5.1.6" evidence="5 13"/>
<keyword evidence="12" id="KW-0630">Potassium</keyword>
<evidence type="ECO:0000256" key="7">
    <source>
        <dbReference type="ARBA" id="ARBA00022679"/>
    </source>
</evidence>
<dbReference type="SUPFAM" id="SSF55973">
    <property type="entry name" value="S-adenosylmethionine synthetase"/>
    <property type="match status" value="3"/>
</dbReference>
<gene>
    <name evidence="18" type="primary">metK</name>
    <name evidence="18" type="ordered locus">ATP_00296</name>
</gene>
<evidence type="ECO:0000256" key="12">
    <source>
        <dbReference type="ARBA" id="ARBA00022958"/>
    </source>
</evidence>
<comment type="pathway">
    <text evidence="3">Amino-acid biosynthesis; S-adenosyl-L-methionine biosynthesis; S-adenosyl-L-methionine from L-methionine: step 1/1.</text>
</comment>
<evidence type="ECO:0000256" key="5">
    <source>
        <dbReference type="ARBA" id="ARBA00012828"/>
    </source>
</evidence>
<dbReference type="InterPro" id="IPR022628">
    <property type="entry name" value="S-AdoMet_synt_N"/>
</dbReference>
<evidence type="ECO:0000256" key="11">
    <source>
        <dbReference type="ARBA" id="ARBA00022842"/>
    </source>
</evidence>
<evidence type="ECO:0000256" key="6">
    <source>
        <dbReference type="ARBA" id="ARBA00022563"/>
    </source>
</evidence>
<keyword evidence="8" id="KW-0479">Metal-binding</keyword>
<name>B3QZU6_PHYMT</name>
<evidence type="ECO:0000256" key="10">
    <source>
        <dbReference type="ARBA" id="ARBA00022840"/>
    </source>
</evidence>
<dbReference type="EMBL" id="CU469464">
    <property type="protein sequence ID" value="CAP18483.1"/>
    <property type="molecule type" value="Genomic_DNA"/>
</dbReference>
<dbReference type="HOGENOM" id="CLU_041802_1_1_14"/>